<name>A0A1Y2G4S8_9BASI</name>
<dbReference type="InParanoid" id="A0A1Y2G4S8"/>
<dbReference type="STRING" id="106004.A0A1Y2G4S8"/>
<evidence type="ECO:0000313" key="3">
    <source>
        <dbReference type="Proteomes" id="UP000193467"/>
    </source>
</evidence>
<reference evidence="2 3" key="1">
    <citation type="submission" date="2016-07" db="EMBL/GenBank/DDBJ databases">
        <title>Pervasive Adenine N6-methylation of Active Genes in Fungi.</title>
        <authorList>
            <consortium name="DOE Joint Genome Institute"/>
            <person name="Mondo S.J."/>
            <person name="Dannebaum R.O."/>
            <person name="Kuo R.C."/>
            <person name="Labutti K."/>
            <person name="Haridas S."/>
            <person name="Kuo A."/>
            <person name="Salamov A."/>
            <person name="Ahrendt S.R."/>
            <person name="Lipzen A."/>
            <person name="Sullivan W."/>
            <person name="Andreopoulos W.B."/>
            <person name="Clum A."/>
            <person name="Lindquist E."/>
            <person name="Daum C."/>
            <person name="Ramamoorthy G.K."/>
            <person name="Gryganskyi A."/>
            <person name="Culley D."/>
            <person name="Magnuson J.K."/>
            <person name="James T.Y."/>
            <person name="O'Malley M.A."/>
            <person name="Stajich J.E."/>
            <person name="Spatafora J.W."/>
            <person name="Visel A."/>
            <person name="Grigoriev I.V."/>
        </authorList>
    </citation>
    <scope>NUCLEOTIDE SEQUENCE [LARGE SCALE GENOMIC DNA]</scope>
    <source>
        <strain evidence="2 3">62-1032</strain>
    </source>
</reference>
<proteinExistence type="predicted"/>
<organism evidence="2 3">
    <name type="scientific">Leucosporidium creatinivorum</name>
    <dbReference type="NCBI Taxonomy" id="106004"/>
    <lineage>
        <taxon>Eukaryota</taxon>
        <taxon>Fungi</taxon>
        <taxon>Dikarya</taxon>
        <taxon>Basidiomycota</taxon>
        <taxon>Pucciniomycotina</taxon>
        <taxon>Microbotryomycetes</taxon>
        <taxon>Leucosporidiales</taxon>
        <taxon>Leucosporidium</taxon>
    </lineage>
</organism>
<dbReference type="InterPro" id="IPR014710">
    <property type="entry name" value="RmlC-like_jellyroll"/>
</dbReference>
<dbReference type="EMBL" id="MCGR01000002">
    <property type="protein sequence ID" value="ORY91512.1"/>
    <property type="molecule type" value="Genomic_DNA"/>
</dbReference>
<dbReference type="Gene3D" id="2.60.120.10">
    <property type="entry name" value="Jelly Rolls"/>
    <property type="match status" value="1"/>
</dbReference>
<dbReference type="Proteomes" id="UP000193467">
    <property type="component" value="Unassembled WGS sequence"/>
</dbReference>
<dbReference type="OrthoDB" id="9976870at2759"/>
<dbReference type="AlphaFoldDB" id="A0A1Y2G4S8"/>
<keyword evidence="3" id="KW-1185">Reference proteome</keyword>
<gene>
    <name evidence="2" type="ORF">BCR35DRAFT_349326</name>
</gene>
<dbReference type="InterPro" id="IPR013096">
    <property type="entry name" value="Cupin_2"/>
</dbReference>
<accession>A0A1Y2G4S8</accession>
<protein>
    <recommendedName>
        <fullName evidence="1">Cupin type-2 domain-containing protein</fullName>
    </recommendedName>
</protein>
<evidence type="ECO:0000259" key="1">
    <source>
        <dbReference type="Pfam" id="PF07883"/>
    </source>
</evidence>
<dbReference type="SUPFAM" id="SSF51182">
    <property type="entry name" value="RmlC-like cupins"/>
    <property type="match status" value="1"/>
</dbReference>
<dbReference type="Pfam" id="PF07883">
    <property type="entry name" value="Cupin_2"/>
    <property type="match status" value="1"/>
</dbReference>
<evidence type="ECO:0000313" key="2">
    <source>
        <dbReference type="EMBL" id="ORY91512.1"/>
    </source>
</evidence>
<dbReference type="InterPro" id="IPR011051">
    <property type="entry name" value="RmlC_Cupin_sf"/>
</dbReference>
<comment type="caution">
    <text evidence="2">The sequence shown here is derived from an EMBL/GenBank/DDBJ whole genome shotgun (WGS) entry which is preliminary data.</text>
</comment>
<feature type="domain" description="Cupin type-2" evidence="1">
    <location>
        <begin position="62"/>
        <end position="114"/>
    </location>
</feature>
<sequence>MGLFYTQPKLQVPAREADGSWVFFGGAFKTFFISGDKHHFTSRQIFTPNNPYTGNGRASIATPPYHTHLYQTETFDVKSGTLAYCIDGKEGTLEAGQKVQIPPLRPHTFWNGSATENLDVHITVRGGDNPGFDETFVHNFYGYLSSQTMQGLAPNPFQMLLFMYSADVILMDIPLGLGSWANLIAGKLIGQNLLGMSAEYKEFSDESE</sequence>